<dbReference type="InterPro" id="IPR003593">
    <property type="entry name" value="AAA+_ATPase"/>
</dbReference>
<evidence type="ECO:0000256" key="7">
    <source>
        <dbReference type="ARBA" id="ARBA00023004"/>
    </source>
</evidence>
<dbReference type="GO" id="GO:0006826">
    <property type="term" value="P:iron ion transport"/>
    <property type="evidence" value="ECO:0007669"/>
    <property type="project" value="UniProtKB-KW"/>
</dbReference>
<dbReference type="GO" id="GO:0005886">
    <property type="term" value="C:plasma membrane"/>
    <property type="evidence" value="ECO:0007669"/>
    <property type="project" value="UniProtKB-SubCell"/>
</dbReference>
<dbReference type="EMBL" id="RAYQ01000002">
    <property type="protein sequence ID" value="RKI93690.1"/>
    <property type="molecule type" value="Genomic_DNA"/>
</dbReference>
<evidence type="ECO:0000256" key="4">
    <source>
        <dbReference type="ARBA" id="ARBA00022496"/>
    </source>
</evidence>
<evidence type="ECO:0000256" key="8">
    <source>
        <dbReference type="ARBA" id="ARBA00023065"/>
    </source>
</evidence>
<dbReference type="SUPFAM" id="SSF52540">
    <property type="entry name" value="P-loop containing nucleoside triphosphate hydrolases"/>
    <property type="match status" value="1"/>
</dbReference>
<keyword evidence="9" id="KW-0472">Membrane</keyword>
<reference evidence="11 12" key="1">
    <citation type="submission" date="2018-09" db="EMBL/GenBank/DDBJ databases">
        <title>Murine metabolic-syndrome-specific gut microbial biobank.</title>
        <authorList>
            <person name="Liu C."/>
        </authorList>
    </citation>
    <scope>NUCLEOTIDE SEQUENCE [LARGE SCALE GENOMIC DNA]</scope>
    <source>
        <strain evidence="11 12">0.1xD8-82</strain>
    </source>
</reference>
<dbReference type="FunFam" id="3.40.50.300:FF:000134">
    <property type="entry name" value="Iron-enterobactin ABC transporter ATP-binding protein"/>
    <property type="match status" value="1"/>
</dbReference>
<evidence type="ECO:0000259" key="10">
    <source>
        <dbReference type="PROSITE" id="PS50893"/>
    </source>
</evidence>
<evidence type="ECO:0000256" key="6">
    <source>
        <dbReference type="ARBA" id="ARBA00022840"/>
    </source>
</evidence>
<dbReference type="PROSITE" id="PS50893">
    <property type="entry name" value="ABC_TRANSPORTER_2"/>
    <property type="match status" value="1"/>
</dbReference>
<evidence type="ECO:0000313" key="11">
    <source>
        <dbReference type="EMBL" id="RKI93690.1"/>
    </source>
</evidence>
<evidence type="ECO:0000313" key="12">
    <source>
        <dbReference type="Proteomes" id="UP000280696"/>
    </source>
</evidence>
<keyword evidence="12" id="KW-1185">Reference proteome</keyword>
<evidence type="ECO:0000256" key="1">
    <source>
        <dbReference type="ARBA" id="ARBA00004202"/>
    </source>
</evidence>
<dbReference type="PANTHER" id="PTHR42771">
    <property type="entry name" value="IRON(3+)-HYDROXAMATE IMPORT ATP-BINDING PROTEIN FHUC"/>
    <property type="match status" value="1"/>
</dbReference>
<dbReference type="GO" id="GO:0016887">
    <property type="term" value="F:ATP hydrolysis activity"/>
    <property type="evidence" value="ECO:0007669"/>
    <property type="project" value="InterPro"/>
</dbReference>
<sequence>MIQLKNLSAGYFGKPVIKNVTMEFQPGKVTVLVGPNGSGKSTVLKAALGLLPAMEGGVWYDETDIRLLKRRQIARKAAFLTQSRNTPSIRALQMVLHGRFPYLSYPRYYGKEDYDAARKAMDATGCQQYENTNITRLSGGQKQGVYLAMALAQDTPAVFMDEPTTYLDIGHQFGLMQTAKSLAREGKAVVLVLHDISLALREGDLIGVFQEGRLLCFDTPELVYHKGVMEQVFGVDIHRMDTPHGTQYYCTLKEAKDALVSHIH</sequence>
<keyword evidence="8" id="KW-0406">Ion transport</keyword>
<evidence type="ECO:0000256" key="3">
    <source>
        <dbReference type="ARBA" id="ARBA00022475"/>
    </source>
</evidence>
<dbReference type="CDD" id="cd03214">
    <property type="entry name" value="ABC_Iron-Siderophores_B12_Hemin"/>
    <property type="match status" value="1"/>
</dbReference>
<keyword evidence="4" id="KW-0410">Iron transport</keyword>
<accession>A0A3A9AQ90</accession>
<comment type="caution">
    <text evidence="11">The sequence shown here is derived from an EMBL/GenBank/DDBJ whole genome shotgun (WGS) entry which is preliminary data.</text>
</comment>
<name>A0A3A9AQ90_9FIRM</name>
<dbReference type="SMART" id="SM00382">
    <property type="entry name" value="AAA"/>
    <property type="match status" value="1"/>
</dbReference>
<dbReference type="RefSeq" id="WP_120466667.1">
    <property type="nucleotide sequence ID" value="NZ_RAYQ01000002.1"/>
</dbReference>
<evidence type="ECO:0000256" key="9">
    <source>
        <dbReference type="ARBA" id="ARBA00023136"/>
    </source>
</evidence>
<dbReference type="Gene3D" id="3.40.50.300">
    <property type="entry name" value="P-loop containing nucleotide triphosphate hydrolases"/>
    <property type="match status" value="1"/>
</dbReference>
<gene>
    <name evidence="11" type="ORF">D7V94_03125</name>
</gene>
<dbReference type="Proteomes" id="UP000280696">
    <property type="component" value="Unassembled WGS sequence"/>
</dbReference>
<dbReference type="PANTHER" id="PTHR42771:SF2">
    <property type="entry name" value="IRON(3+)-HYDROXAMATE IMPORT ATP-BINDING PROTEIN FHUC"/>
    <property type="match status" value="1"/>
</dbReference>
<protein>
    <submittedName>
        <fullName evidence="11">ABC transporter ATP-binding protein</fullName>
    </submittedName>
</protein>
<dbReference type="InterPro" id="IPR003439">
    <property type="entry name" value="ABC_transporter-like_ATP-bd"/>
</dbReference>
<dbReference type="GO" id="GO:0005524">
    <property type="term" value="F:ATP binding"/>
    <property type="evidence" value="ECO:0007669"/>
    <property type="project" value="UniProtKB-KW"/>
</dbReference>
<keyword evidence="7" id="KW-0408">Iron</keyword>
<evidence type="ECO:0000256" key="5">
    <source>
        <dbReference type="ARBA" id="ARBA00022741"/>
    </source>
</evidence>
<keyword evidence="5" id="KW-0547">Nucleotide-binding</keyword>
<dbReference type="InterPro" id="IPR027417">
    <property type="entry name" value="P-loop_NTPase"/>
</dbReference>
<keyword evidence="2" id="KW-0813">Transport</keyword>
<comment type="subcellular location">
    <subcellularLocation>
        <location evidence="1">Cell membrane</location>
        <topology evidence="1">Peripheral membrane protein</topology>
    </subcellularLocation>
</comment>
<proteinExistence type="predicted"/>
<dbReference type="Pfam" id="PF00005">
    <property type="entry name" value="ABC_tran"/>
    <property type="match status" value="1"/>
</dbReference>
<organism evidence="11 12">
    <name type="scientific">Parablautia intestinalis</name>
    <dbReference type="NCBI Taxonomy" id="2320100"/>
    <lineage>
        <taxon>Bacteria</taxon>
        <taxon>Bacillati</taxon>
        <taxon>Bacillota</taxon>
        <taxon>Clostridia</taxon>
        <taxon>Lachnospirales</taxon>
        <taxon>Lachnospiraceae</taxon>
        <taxon>Parablautia</taxon>
    </lineage>
</organism>
<keyword evidence="3" id="KW-1003">Cell membrane</keyword>
<dbReference type="OrthoDB" id="9799337at2"/>
<dbReference type="AlphaFoldDB" id="A0A3A9AQ90"/>
<feature type="domain" description="ABC transporter" evidence="10">
    <location>
        <begin position="2"/>
        <end position="236"/>
    </location>
</feature>
<dbReference type="InterPro" id="IPR051535">
    <property type="entry name" value="Siderophore_ABC-ATPase"/>
</dbReference>
<evidence type="ECO:0000256" key="2">
    <source>
        <dbReference type="ARBA" id="ARBA00022448"/>
    </source>
</evidence>
<keyword evidence="6 11" id="KW-0067">ATP-binding</keyword>